<dbReference type="PANTHER" id="PTHR47197:SF3">
    <property type="entry name" value="DIHYDRO-HEME D1 DEHYDROGENASE"/>
    <property type="match status" value="1"/>
</dbReference>
<keyword evidence="3" id="KW-1185">Reference proteome</keyword>
<dbReference type="InterPro" id="IPR015943">
    <property type="entry name" value="WD40/YVTN_repeat-like_dom_sf"/>
</dbReference>
<sequence>MRTKLIARLVVAVLGATFIAVSSGGPAAADVGSPVGLGIRNYADMVVDTARGQLFFSPGYNGTEVRVTDLSGGAQRTIPGLPGATGMTLSPDGGTLYVALQKEDVIAAVDTTTLTETRRHRLGSDICPTWLRPAGGKIYFGYGCVFGKGLLGSLDVRGETPVLALNLPLDRVPVAPPLLRTSPGDPDLLMVADRATSPSTLPGWPAIYDVSSGTPVKAAALPGEDCSGLHDAALTPDAAKMILACRFLSDRTTKATEHAAFSTTDLSPAGRYPSGAYPIAVTTSPNGAFVIAGTSDRSSTGLSTIYVQRPDGTLVHRYDLPPGRHLERQGLAVSADSGTLYAVTTGEDALDPNLYVLTDYTRTGVSLALSAPSSVEGGPVTLSGRLSFHGGAVTSPQTLQVSRQDWIGTVRLPDGTTAADGTFSLSDLPTSIGWNTYTVSRPGDATHAAVTRSVRVFVSSGASSITLSVRRSTAPVGRHLVTGTLAFGGASVSTPWTLQVVRKDATGTHPMPAVVTGADGTFSFPINLWGTASSTYTVTFAATAVWRGSSQSVTVRPILTGTASRFGSRATSGHRFPR</sequence>
<accession>A0ABY7ZUH1</accession>
<dbReference type="EMBL" id="CP118615">
    <property type="protein sequence ID" value="WDZ85797.1"/>
    <property type="molecule type" value="Genomic_DNA"/>
</dbReference>
<keyword evidence="1" id="KW-0732">Signal</keyword>
<dbReference type="SUPFAM" id="SSF50969">
    <property type="entry name" value="YVTN repeat-like/Quinoprotein amine dehydrogenase"/>
    <property type="match status" value="1"/>
</dbReference>
<feature type="signal peptide" evidence="1">
    <location>
        <begin position="1"/>
        <end position="28"/>
    </location>
</feature>
<evidence type="ECO:0000313" key="3">
    <source>
        <dbReference type="Proteomes" id="UP001219605"/>
    </source>
</evidence>
<organism evidence="2 3">
    <name type="scientific">Micromonospora cathayae</name>
    <dbReference type="NCBI Taxonomy" id="3028804"/>
    <lineage>
        <taxon>Bacteria</taxon>
        <taxon>Bacillati</taxon>
        <taxon>Actinomycetota</taxon>
        <taxon>Actinomycetes</taxon>
        <taxon>Micromonosporales</taxon>
        <taxon>Micromonosporaceae</taxon>
        <taxon>Micromonospora</taxon>
    </lineage>
</organism>
<dbReference type="InterPro" id="IPR011044">
    <property type="entry name" value="Quino_amine_DH_bsu"/>
</dbReference>
<dbReference type="PANTHER" id="PTHR47197">
    <property type="entry name" value="PROTEIN NIRF"/>
    <property type="match status" value="1"/>
</dbReference>
<dbReference type="RefSeq" id="WP_275032551.1">
    <property type="nucleotide sequence ID" value="NZ_CP118615.1"/>
</dbReference>
<protein>
    <recommendedName>
        <fullName evidence="4">40-residue YVTN family beta-propeller repeat-containing protein</fullName>
    </recommendedName>
</protein>
<dbReference type="Gene3D" id="2.130.10.10">
    <property type="entry name" value="YVTN repeat-like/Quinoprotein amine dehydrogenase"/>
    <property type="match status" value="2"/>
</dbReference>
<name>A0ABY7ZUH1_9ACTN</name>
<reference evidence="2 3" key="1">
    <citation type="submission" date="2023-02" db="EMBL/GenBank/DDBJ databases">
        <authorList>
            <person name="Mo P."/>
        </authorList>
    </citation>
    <scope>NUCLEOTIDE SEQUENCE [LARGE SCALE GENOMIC DNA]</scope>
    <source>
        <strain evidence="2 3">HUAS 3</strain>
    </source>
</reference>
<gene>
    <name evidence="2" type="ORF">PVK37_04985</name>
</gene>
<dbReference type="Proteomes" id="UP001219605">
    <property type="component" value="Chromosome"/>
</dbReference>
<evidence type="ECO:0000313" key="2">
    <source>
        <dbReference type="EMBL" id="WDZ85797.1"/>
    </source>
</evidence>
<dbReference type="InterPro" id="IPR051200">
    <property type="entry name" value="Host-pathogen_enzymatic-act"/>
</dbReference>
<evidence type="ECO:0008006" key="4">
    <source>
        <dbReference type="Google" id="ProtNLM"/>
    </source>
</evidence>
<feature type="chain" id="PRO_5045190282" description="40-residue YVTN family beta-propeller repeat-containing protein" evidence="1">
    <location>
        <begin position="29"/>
        <end position="578"/>
    </location>
</feature>
<proteinExistence type="predicted"/>
<evidence type="ECO:0000256" key="1">
    <source>
        <dbReference type="SAM" id="SignalP"/>
    </source>
</evidence>